<accession>A0AA41WXP4</accession>
<keyword evidence="7 8" id="KW-0472">Membrane</keyword>
<sequence length="238" mass="26024">MTKHIQRQAFLDTLPLCLAVTPWGMLCGSLGLQMGLDIWQAQAMSLLVFAGAVQLSALGLFGAGASFSAMLTSSFVISARHLLYSADMRQHILQLPTKWRLSLGFLLTDEMYALSVAHTQKTGTFDRHYALVSGFTFYALWNLATCIGIILGSQAGDLTTLGLEFAIAATFIALVVPYIKTHPVVACVFTSATMMFILTYYDINQALLISTATGMVVGFILDTHNEKRQRNRTSEALL</sequence>
<dbReference type="GO" id="GO:0005886">
    <property type="term" value="C:plasma membrane"/>
    <property type="evidence" value="ECO:0007669"/>
    <property type="project" value="UniProtKB-SubCell"/>
</dbReference>
<evidence type="ECO:0000313" key="9">
    <source>
        <dbReference type="EMBL" id="MCP3428442.1"/>
    </source>
</evidence>
<protein>
    <submittedName>
        <fullName evidence="9">AzlC family ABC transporter permease</fullName>
    </submittedName>
</protein>
<keyword evidence="5 8" id="KW-0812">Transmembrane</keyword>
<keyword evidence="4" id="KW-1003">Cell membrane</keyword>
<feature type="transmembrane region" description="Helical" evidence="8">
    <location>
        <begin position="207"/>
        <end position="224"/>
    </location>
</feature>
<dbReference type="EMBL" id="JANATA010000007">
    <property type="protein sequence ID" value="MCP3428442.1"/>
    <property type="molecule type" value="Genomic_DNA"/>
</dbReference>
<comment type="caution">
    <text evidence="9">The sequence shown here is derived from an EMBL/GenBank/DDBJ whole genome shotgun (WGS) entry which is preliminary data.</text>
</comment>
<organism evidence="9 10">
    <name type="scientific">Opacimonas viscosa</name>
    <dbReference type="NCBI Taxonomy" id="2961944"/>
    <lineage>
        <taxon>Bacteria</taxon>
        <taxon>Pseudomonadati</taxon>
        <taxon>Pseudomonadota</taxon>
        <taxon>Gammaproteobacteria</taxon>
        <taxon>Alteromonadales</taxon>
        <taxon>Alteromonadaceae</taxon>
        <taxon>Opacimonas</taxon>
    </lineage>
</organism>
<keyword evidence="10" id="KW-1185">Reference proteome</keyword>
<feature type="transmembrane region" description="Helical" evidence="8">
    <location>
        <begin position="46"/>
        <end position="79"/>
    </location>
</feature>
<evidence type="ECO:0000256" key="1">
    <source>
        <dbReference type="ARBA" id="ARBA00004651"/>
    </source>
</evidence>
<dbReference type="GO" id="GO:1903785">
    <property type="term" value="P:L-valine transmembrane transport"/>
    <property type="evidence" value="ECO:0007669"/>
    <property type="project" value="TreeGrafter"/>
</dbReference>
<evidence type="ECO:0000256" key="5">
    <source>
        <dbReference type="ARBA" id="ARBA00022692"/>
    </source>
</evidence>
<evidence type="ECO:0000256" key="7">
    <source>
        <dbReference type="ARBA" id="ARBA00023136"/>
    </source>
</evidence>
<feature type="transmembrane region" description="Helical" evidence="8">
    <location>
        <begin position="20"/>
        <end position="39"/>
    </location>
</feature>
<dbReference type="Proteomes" id="UP001165413">
    <property type="component" value="Unassembled WGS sequence"/>
</dbReference>
<dbReference type="AlphaFoldDB" id="A0AA41WXP4"/>
<evidence type="ECO:0000256" key="8">
    <source>
        <dbReference type="SAM" id="Phobius"/>
    </source>
</evidence>
<evidence type="ECO:0000256" key="3">
    <source>
        <dbReference type="ARBA" id="ARBA00022448"/>
    </source>
</evidence>
<evidence type="ECO:0000256" key="4">
    <source>
        <dbReference type="ARBA" id="ARBA00022475"/>
    </source>
</evidence>
<comment type="subcellular location">
    <subcellularLocation>
        <location evidence="1">Cell membrane</location>
        <topology evidence="1">Multi-pass membrane protein</topology>
    </subcellularLocation>
</comment>
<evidence type="ECO:0000313" key="10">
    <source>
        <dbReference type="Proteomes" id="UP001165413"/>
    </source>
</evidence>
<feature type="transmembrane region" description="Helical" evidence="8">
    <location>
        <begin position="158"/>
        <end position="176"/>
    </location>
</feature>
<dbReference type="PANTHER" id="PTHR34979:SF1">
    <property type="entry name" value="INNER MEMBRANE PROTEIN YGAZ"/>
    <property type="match status" value="1"/>
</dbReference>
<proteinExistence type="inferred from homology"/>
<comment type="similarity">
    <text evidence="2">Belongs to the AzlC family.</text>
</comment>
<dbReference type="RefSeq" id="WP_254099723.1">
    <property type="nucleotide sequence ID" value="NZ_JANATA010000007.1"/>
</dbReference>
<reference evidence="9" key="1">
    <citation type="submission" date="2022-07" db="EMBL/GenBank/DDBJ databases">
        <title>Characterization of the Novel Bacterium Alteromonas immobilis LMIT006 and Alteromonas gregis LMIT007.</title>
        <authorList>
            <person name="Lin X."/>
        </authorList>
    </citation>
    <scope>NUCLEOTIDE SEQUENCE</scope>
    <source>
        <strain evidence="9">LMIT007</strain>
    </source>
</reference>
<keyword evidence="3" id="KW-0813">Transport</keyword>
<dbReference type="PANTHER" id="PTHR34979">
    <property type="entry name" value="INNER MEMBRANE PROTEIN YGAZ"/>
    <property type="match status" value="1"/>
</dbReference>
<feature type="transmembrane region" description="Helical" evidence="8">
    <location>
        <begin position="183"/>
        <end position="201"/>
    </location>
</feature>
<evidence type="ECO:0000256" key="2">
    <source>
        <dbReference type="ARBA" id="ARBA00010735"/>
    </source>
</evidence>
<dbReference type="Pfam" id="PF03591">
    <property type="entry name" value="AzlC"/>
    <property type="match status" value="1"/>
</dbReference>
<keyword evidence="6 8" id="KW-1133">Transmembrane helix</keyword>
<dbReference type="InterPro" id="IPR011606">
    <property type="entry name" value="Brnchd-chn_aa_trnsp_permease"/>
</dbReference>
<feature type="transmembrane region" description="Helical" evidence="8">
    <location>
        <begin position="129"/>
        <end position="152"/>
    </location>
</feature>
<name>A0AA41WXP4_9ALTE</name>
<evidence type="ECO:0000256" key="6">
    <source>
        <dbReference type="ARBA" id="ARBA00022989"/>
    </source>
</evidence>
<gene>
    <name evidence="9" type="ORF">NLF92_05730</name>
</gene>